<keyword evidence="4" id="KW-1185">Reference proteome</keyword>
<proteinExistence type="predicted"/>
<evidence type="ECO:0000256" key="1">
    <source>
        <dbReference type="SAM" id="MobiDB-lite"/>
    </source>
</evidence>
<sequence>MRRSPRALGLAAGLLALAACATGPRGYPTAPPTSSNKPGPTNTSPGTGPSQPVPNNTQTGPDPAVAVAAGGLHTCAVLRSGAVDCWGRGGSGELGDGNLRDSPRPVRVVGLGDVIQLALGDQHSCALMRSGQVQCWGSNAAGQLGDGAGRPGAQSARPTAVRGLGDAAAIAAGPSHTCAVRKTGQVVCWGDNRHAQIGDLSRQVWASPALVPGVTNAGEVVAGARTAAREYRAERSCAGGQVLTDSSATAAAPAPPARSPGSTACRRSRPARATPARSRPAAARCAGAPASASSRSTSPASPGPWP</sequence>
<evidence type="ECO:0000313" key="4">
    <source>
        <dbReference type="Proteomes" id="UP001150924"/>
    </source>
</evidence>
<dbReference type="PANTHER" id="PTHR45982:SF1">
    <property type="entry name" value="REGULATOR OF CHROMOSOME CONDENSATION"/>
    <property type="match status" value="1"/>
</dbReference>
<organism evidence="3 4">
    <name type="scientific">Nannocystis pusilla</name>
    <dbReference type="NCBI Taxonomy" id="889268"/>
    <lineage>
        <taxon>Bacteria</taxon>
        <taxon>Pseudomonadati</taxon>
        <taxon>Myxococcota</taxon>
        <taxon>Polyangia</taxon>
        <taxon>Nannocystales</taxon>
        <taxon>Nannocystaceae</taxon>
        <taxon>Nannocystis</taxon>
    </lineage>
</organism>
<dbReference type="EMBL" id="JAPNKE010000002">
    <property type="protein sequence ID" value="MCY1013107.1"/>
    <property type="molecule type" value="Genomic_DNA"/>
</dbReference>
<accession>A0A9X3J1U8</accession>
<dbReference type="SUPFAM" id="SSF50985">
    <property type="entry name" value="RCC1/BLIP-II"/>
    <property type="match status" value="1"/>
</dbReference>
<dbReference type="InterPro" id="IPR009091">
    <property type="entry name" value="RCC1/BLIP-II"/>
</dbReference>
<dbReference type="PANTHER" id="PTHR45982">
    <property type="entry name" value="REGULATOR OF CHROMOSOME CONDENSATION"/>
    <property type="match status" value="1"/>
</dbReference>
<feature type="region of interest" description="Disordered" evidence="1">
    <location>
        <begin position="244"/>
        <end position="306"/>
    </location>
</feature>
<dbReference type="InterPro" id="IPR000408">
    <property type="entry name" value="Reg_chr_condens"/>
</dbReference>
<dbReference type="AlphaFoldDB" id="A0A9X3J1U8"/>
<dbReference type="Pfam" id="PF13540">
    <property type="entry name" value="RCC1_2"/>
    <property type="match status" value="3"/>
</dbReference>
<feature type="signal peptide" evidence="2">
    <location>
        <begin position="1"/>
        <end position="21"/>
    </location>
</feature>
<feature type="compositionally biased region" description="Low complexity" evidence="1">
    <location>
        <begin position="38"/>
        <end position="50"/>
    </location>
</feature>
<dbReference type="PROSITE" id="PS50012">
    <property type="entry name" value="RCC1_3"/>
    <property type="match status" value="2"/>
</dbReference>
<evidence type="ECO:0000313" key="3">
    <source>
        <dbReference type="EMBL" id="MCY1013107.1"/>
    </source>
</evidence>
<feature type="compositionally biased region" description="Low complexity" evidence="1">
    <location>
        <begin position="259"/>
        <end position="300"/>
    </location>
</feature>
<protein>
    <submittedName>
        <fullName evidence="3">Uncharacterized protein</fullName>
    </submittedName>
</protein>
<dbReference type="GO" id="GO:0005085">
    <property type="term" value="F:guanyl-nucleotide exchange factor activity"/>
    <property type="evidence" value="ECO:0007669"/>
    <property type="project" value="TreeGrafter"/>
</dbReference>
<dbReference type="PRINTS" id="PR00633">
    <property type="entry name" value="RCCNDNSATION"/>
</dbReference>
<gene>
    <name evidence="3" type="ORF">OV079_47770</name>
</gene>
<dbReference type="Gene3D" id="2.130.10.30">
    <property type="entry name" value="Regulator of chromosome condensation 1/beta-lactamase-inhibitor protein II"/>
    <property type="match status" value="1"/>
</dbReference>
<name>A0A9X3J1U8_9BACT</name>
<dbReference type="InterPro" id="IPR051553">
    <property type="entry name" value="Ran_GTPase-activating"/>
</dbReference>
<reference evidence="3" key="1">
    <citation type="submission" date="2022-11" db="EMBL/GenBank/DDBJ databases">
        <title>Minimal conservation of predation-associated metabolite biosynthetic gene clusters underscores biosynthetic potential of Myxococcota including descriptions for ten novel species: Archangium lansinium sp. nov., Myxococcus landrumus sp. nov., Nannocystis bai.</title>
        <authorList>
            <person name="Ahearne A."/>
            <person name="Stevens C."/>
            <person name="Phillips K."/>
        </authorList>
    </citation>
    <scope>NUCLEOTIDE SEQUENCE</scope>
    <source>
        <strain evidence="3">Na p29</strain>
    </source>
</reference>
<dbReference type="Proteomes" id="UP001150924">
    <property type="component" value="Unassembled WGS sequence"/>
</dbReference>
<dbReference type="PROSITE" id="PS51257">
    <property type="entry name" value="PROKAR_LIPOPROTEIN"/>
    <property type="match status" value="1"/>
</dbReference>
<dbReference type="GO" id="GO:0005737">
    <property type="term" value="C:cytoplasm"/>
    <property type="evidence" value="ECO:0007669"/>
    <property type="project" value="TreeGrafter"/>
</dbReference>
<keyword evidence="2" id="KW-0732">Signal</keyword>
<comment type="caution">
    <text evidence="3">The sequence shown here is derived from an EMBL/GenBank/DDBJ whole genome shotgun (WGS) entry which is preliminary data.</text>
</comment>
<feature type="region of interest" description="Disordered" evidence="1">
    <location>
        <begin position="26"/>
        <end position="63"/>
    </location>
</feature>
<feature type="chain" id="PRO_5040749176" evidence="2">
    <location>
        <begin position="22"/>
        <end position="306"/>
    </location>
</feature>
<evidence type="ECO:0000256" key="2">
    <source>
        <dbReference type="SAM" id="SignalP"/>
    </source>
</evidence>